<dbReference type="GO" id="GO:0031514">
    <property type="term" value="C:motile cilium"/>
    <property type="evidence" value="ECO:0007669"/>
    <property type="project" value="TreeGrafter"/>
</dbReference>
<organism evidence="12 13">
    <name type="scientific">Sciurus carolinensis</name>
    <name type="common">Eastern gray squirrel</name>
    <dbReference type="NCBI Taxonomy" id="30640"/>
    <lineage>
        <taxon>Eukaryota</taxon>
        <taxon>Metazoa</taxon>
        <taxon>Chordata</taxon>
        <taxon>Craniata</taxon>
        <taxon>Vertebrata</taxon>
        <taxon>Euteleostomi</taxon>
        <taxon>Mammalia</taxon>
        <taxon>Eutheria</taxon>
        <taxon>Euarchontoglires</taxon>
        <taxon>Glires</taxon>
        <taxon>Rodentia</taxon>
        <taxon>Sciuromorpha</taxon>
        <taxon>Sciuridae</taxon>
        <taxon>Sciurinae</taxon>
        <taxon>Sciurini</taxon>
        <taxon>Sciurus</taxon>
    </lineage>
</organism>
<keyword evidence="6" id="KW-0496">Mitochondrion</keyword>
<dbReference type="PANTHER" id="PTHR44314:SF1">
    <property type="entry name" value="CILIA- AND FLAGELLA-ASSOCIATED PROTEIN 70"/>
    <property type="match status" value="1"/>
</dbReference>
<evidence type="ECO:0000256" key="6">
    <source>
        <dbReference type="ARBA" id="ARBA00023128"/>
    </source>
</evidence>
<dbReference type="GO" id="GO:0005763">
    <property type="term" value="C:mitochondrial small ribosomal subunit"/>
    <property type="evidence" value="ECO:0007669"/>
    <property type="project" value="UniProtKB-ARBA"/>
</dbReference>
<evidence type="ECO:0000256" key="7">
    <source>
        <dbReference type="ARBA" id="ARBA00023274"/>
    </source>
</evidence>
<dbReference type="InterPro" id="IPR011990">
    <property type="entry name" value="TPR-like_helical_dom_sf"/>
</dbReference>
<feature type="repeat" description="TPR" evidence="10">
    <location>
        <begin position="925"/>
        <end position="958"/>
    </location>
</feature>
<dbReference type="Gene3D" id="1.25.40.10">
    <property type="entry name" value="Tetratricopeptide repeat domain"/>
    <property type="match status" value="2"/>
</dbReference>
<feature type="region of interest" description="Disordered" evidence="11">
    <location>
        <begin position="399"/>
        <end position="425"/>
    </location>
</feature>
<evidence type="ECO:0000256" key="2">
    <source>
        <dbReference type="ARBA" id="ARBA00006668"/>
    </source>
</evidence>
<dbReference type="Pfam" id="PF00886">
    <property type="entry name" value="Ribosomal_S16"/>
    <property type="match status" value="1"/>
</dbReference>
<sequence>GYKGDTPVTFVRAEFNQVTLGDSAKITVSSEGTAKYNFTSSFEFNPEGGITLNDIAHNPVFLTVTEVLQKEKKQKDEKNLTIGQAVVDLLPLLEGESSFEMMVPLHPVQGSPLETPRPGSKQCSLEVKVFVAEPLLTAAQVLGSNLLKVTLEGAYSVPESFVPSGTQQNYMVGLQVPSLGEKDCPIFFKNGTLKLGGEREPFPRPKKWPFANILAPGANNIPDAYIVGGPYEEEEGELNHPEDREFRNQAEYTKKRIIWDLESRCYLDPPAVVSFQKRIADCWFWPVEIIRVPLVIAPKGKPGKTEKTDDESQLSFHGVAYVNMLPLLYPGVKRIRGAFHIYPYLDSTVYEKTKLLFSLFRDTGHHLIQNNKIGGINSPLTKPVTTKNLKEDKTVKEKDMNGKIKPGDVQAPSIKSQSSDTPLEGEPLLSHNAEGQQYFEAGTYIVLEIQLDKALVPKRMPEELARRVREMIPPRPPLTRWTGGAQKAISDYHMQIKNISKAILDEYYRMFGKQVGNNIDSETLEEQKCQLNYEFNSSGKYFAFKEQLKHAVVKIVREKYLRTTSFESQEELQTFISELYVFLVDQMHVALNEAMPDDVQSTVSTIHISSEQLRLFAFEAEVNENFEMAAVYYKERLVREPQNLDHWLDYGAFCLLTEDNIKAQECFRKALSLNESHIQSLLLCGVLAVLLENYEQAEIFFEDATCLEPTNVVAWTLLGLYYEIQNNDIRMEMAFHEAAKQLQARMLQAQVTKRKSIGNVEYPEEGGNIESSIGPWGANNDSSNAAIKVEAPAEAPKCQDSSTLLQPVPYSGVSQTPTTIFMETIRFLMKVNAVQYVHRVLAHELLCPQGGPSCEYYLVLAQTHLLKKDFTKAEEYLQQAVRLDYLNPNVWGMKGHLYFLRGDHSEAKACYERTISFVVDASEMHFIFLRLGLIYLEEKEYEKAKKTYLQACKKSPSCLTWLGVGIACYRLEELSEAEDALSEANVLNNYNAEVWAYLALVCLKAGRQLEAEQAYKYTLKRKFHHMKPGAGEPKNVFHEEKLIYFHWLILDILLIDSKLDHNKNVNKRQFISVVLELGCTGVSVPAAGRSKEPHVGRTMVHLTTLLCKAYHGGHLTIRLALGGCTNRPFYRIVAAHNKCPRDGRFVEQVGSYDPLPNCHGEKLVALNLDRIRHWIGCGAHLSKPMEKLLGLSGFFPLHPMMITNAERLRRKRARELLLASQKTDTEATETEAS</sequence>
<dbReference type="InterPro" id="IPR023803">
    <property type="entry name" value="Ribosomal_bS16_dom_sf"/>
</dbReference>
<dbReference type="GO" id="GO:0005743">
    <property type="term" value="C:mitochondrial inner membrane"/>
    <property type="evidence" value="ECO:0007669"/>
    <property type="project" value="UniProtKB-ARBA"/>
</dbReference>
<keyword evidence="12" id="KW-0966">Cell projection</keyword>
<keyword evidence="13" id="KW-1185">Reference proteome</keyword>
<dbReference type="SMART" id="SM00028">
    <property type="entry name" value="TPR"/>
    <property type="match status" value="8"/>
</dbReference>
<keyword evidence="12" id="KW-0282">Flagellum</keyword>
<name>A0AA41MSS8_SCICA</name>
<dbReference type="Proteomes" id="UP001166674">
    <property type="component" value="Unassembled WGS sequence"/>
</dbReference>
<dbReference type="FunFam" id="3.30.1320.10:FF:000004">
    <property type="entry name" value="28S ribosomal protein S16, mitochondrial"/>
    <property type="match status" value="1"/>
</dbReference>
<dbReference type="EMBL" id="JAATJV010297400">
    <property type="protein sequence ID" value="MBZ3877519.1"/>
    <property type="molecule type" value="Genomic_DNA"/>
</dbReference>
<dbReference type="SUPFAM" id="SSF54565">
    <property type="entry name" value="Ribosomal protein S16"/>
    <property type="match status" value="1"/>
</dbReference>
<keyword evidence="12" id="KW-0969">Cilium</keyword>
<comment type="subcellular location">
    <subcellularLocation>
        <location evidence="1">Mitochondrion</location>
    </subcellularLocation>
</comment>
<keyword evidence="3" id="KW-0677">Repeat</keyword>
<evidence type="ECO:0000256" key="3">
    <source>
        <dbReference type="ARBA" id="ARBA00022737"/>
    </source>
</evidence>
<protein>
    <recommendedName>
        <fullName evidence="8">Small ribosomal subunit protein bS16m</fullName>
    </recommendedName>
    <alternativeName>
        <fullName evidence="9">28S ribosomal protein S16, mitochondrial</fullName>
    </alternativeName>
</protein>
<comment type="caution">
    <text evidence="12">The sequence shown here is derived from an EMBL/GenBank/DDBJ whole genome shotgun (WGS) entry which is preliminary data.</text>
</comment>
<reference evidence="12" key="1">
    <citation type="submission" date="2020-03" db="EMBL/GenBank/DDBJ databases">
        <title>Studies in the Genomics of Life Span.</title>
        <authorList>
            <person name="Glass D."/>
        </authorList>
    </citation>
    <scope>NUCLEOTIDE SEQUENCE</scope>
    <source>
        <strain evidence="12">SUZIE</strain>
        <tissue evidence="12">Muscle</tissue>
    </source>
</reference>
<dbReference type="HAMAP" id="MF_00385">
    <property type="entry name" value="Ribosomal_bS16"/>
    <property type="match status" value="1"/>
</dbReference>
<dbReference type="GO" id="GO:0060271">
    <property type="term" value="P:cilium assembly"/>
    <property type="evidence" value="ECO:0007669"/>
    <property type="project" value="TreeGrafter"/>
</dbReference>
<evidence type="ECO:0000256" key="8">
    <source>
        <dbReference type="ARBA" id="ARBA00035263"/>
    </source>
</evidence>
<dbReference type="PROSITE" id="PS50005">
    <property type="entry name" value="TPR"/>
    <property type="match status" value="1"/>
</dbReference>
<dbReference type="GO" id="GO:0070062">
    <property type="term" value="C:extracellular exosome"/>
    <property type="evidence" value="ECO:0007669"/>
    <property type="project" value="TreeGrafter"/>
</dbReference>
<evidence type="ECO:0000256" key="5">
    <source>
        <dbReference type="ARBA" id="ARBA00022980"/>
    </source>
</evidence>
<dbReference type="GO" id="GO:0003735">
    <property type="term" value="F:structural constituent of ribosome"/>
    <property type="evidence" value="ECO:0007669"/>
    <property type="project" value="InterPro"/>
</dbReference>
<evidence type="ECO:0000313" key="13">
    <source>
        <dbReference type="Proteomes" id="UP001166674"/>
    </source>
</evidence>
<gene>
    <name evidence="12" type="ORF">SUZIE_143060</name>
</gene>
<evidence type="ECO:0000313" key="12">
    <source>
        <dbReference type="EMBL" id="MBZ3877519.1"/>
    </source>
</evidence>
<dbReference type="PANTHER" id="PTHR44314">
    <property type="entry name" value="CILIA- AND FLAGELLA-ASSOCIATED PROTEIN 70"/>
    <property type="match status" value="1"/>
</dbReference>
<dbReference type="Gene3D" id="3.30.1320.10">
    <property type="match status" value="1"/>
</dbReference>
<dbReference type="Pfam" id="PF13181">
    <property type="entry name" value="TPR_8"/>
    <property type="match status" value="3"/>
</dbReference>
<dbReference type="InterPro" id="IPR019734">
    <property type="entry name" value="TPR_rpt"/>
</dbReference>
<dbReference type="NCBIfam" id="TIGR00002">
    <property type="entry name" value="S16"/>
    <property type="match status" value="1"/>
</dbReference>
<accession>A0AA41MSS8</accession>
<proteinExistence type="inferred from homology"/>
<evidence type="ECO:0000256" key="11">
    <source>
        <dbReference type="SAM" id="MobiDB-lite"/>
    </source>
</evidence>
<evidence type="ECO:0000256" key="4">
    <source>
        <dbReference type="ARBA" id="ARBA00022803"/>
    </source>
</evidence>
<dbReference type="InterPro" id="IPR000307">
    <property type="entry name" value="Ribosomal_bS16"/>
</dbReference>
<feature type="non-terminal residue" evidence="12">
    <location>
        <position position="1"/>
    </location>
</feature>
<comment type="similarity">
    <text evidence="2">Belongs to the bacterial ribosomal protein bS16 family.</text>
</comment>
<evidence type="ECO:0000256" key="9">
    <source>
        <dbReference type="ARBA" id="ARBA00035438"/>
    </source>
</evidence>
<keyword evidence="7" id="KW-0687">Ribonucleoprotein</keyword>
<keyword evidence="5" id="KW-0689">Ribosomal protein</keyword>
<evidence type="ECO:0000256" key="1">
    <source>
        <dbReference type="ARBA" id="ARBA00004173"/>
    </source>
</evidence>
<dbReference type="GO" id="GO:0003341">
    <property type="term" value="P:cilium movement"/>
    <property type="evidence" value="ECO:0007669"/>
    <property type="project" value="TreeGrafter"/>
</dbReference>
<dbReference type="AlphaFoldDB" id="A0AA41MSS8"/>
<dbReference type="GO" id="GO:0006412">
    <property type="term" value="P:translation"/>
    <property type="evidence" value="ECO:0007669"/>
    <property type="project" value="InterPro"/>
</dbReference>
<dbReference type="InterPro" id="IPR052628">
    <property type="entry name" value="CFAP70"/>
</dbReference>
<evidence type="ECO:0000256" key="10">
    <source>
        <dbReference type="PROSITE-ProRule" id="PRU00339"/>
    </source>
</evidence>
<dbReference type="SUPFAM" id="SSF48452">
    <property type="entry name" value="TPR-like"/>
    <property type="match status" value="2"/>
</dbReference>
<keyword evidence="4 10" id="KW-0802">TPR repeat</keyword>